<reference evidence="2" key="1">
    <citation type="submission" date="2022-01" db="EMBL/GenBank/DDBJ databases">
        <authorList>
            <person name="King R."/>
        </authorList>
    </citation>
    <scope>NUCLEOTIDE SEQUENCE</scope>
</reference>
<dbReference type="InterPro" id="IPR029063">
    <property type="entry name" value="SAM-dependent_MTases_sf"/>
</dbReference>
<organism evidence="2 3">
    <name type="scientific">Ceutorhynchus assimilis</name>
    <name type="common">cabbage seed weevil</name>
    <dbReference type="NCBI Taxonomy" id="467358"/>
    <lineage>
        <taxon>Eukaryota</taxon>
        <taxon>Metazoa</taxon>
        <taxon>Ecdysozoa</taxon>
        <taxon>Arthropoda</taxon>
        <taxon>Hexapoda</taxon>
        <taxon>Insecta</taxon>
        <taxon>Pterygota</taxon>
        <taxon>Neoptera</taxon>
        <taxon>Endopterygota</taxon>
        <taxon>Coleoptera</taxon>
        <taxon>Polyphaga</taxon>
        <taxon>Cucujiformia</taxon>
        <taxon>Curculionidae</taxon>
        <taxon>Ceutorhynchinae</taxon>
        <taxon>Ceutorhynchus</taxon>
    </lineage>
</organism>
<evidence type="ECO:0000313" key="2">
    <source>
        <dbReference type="EMBL" id="CAG9769346.1"/>
    </source>
</evidence>
<dbReference type="GO" id="GO:0005634">
    <property type="term" value="C:nucleus"/>
    <property type="evidence" value="ECO:0007669"/>
    <property type="project" value="TreeGrafter"/>
</dbReference>
<gene>
    <name evidence="2" type="ORF">CEUTPL_LOCUS9858</name>
</gene>
<comment type="similarity">
    <text evidence="1">Belongs to the MT-A70-like family.</text>
</comment>
<dbReference type="InterPro" id="IPR002052">
    <property type="entry name" value="DNA_methylase_N6_adenine_CS"/>
</dbReference>
<dbReference type="GO" id="GO:0008168">
    <property type="term" value="F:methyltransferase activity"/>
    <property type="evidence" value="ECO:0007669"/>
    <property type="project" value="InterPro"/>
</dbReference>
<name>A0A9N9MT16_9CUCU</name>
<keyword evidence="3" id="KW-1185">Reference proteome</keyword>
<dbReference type="OrthoDB" id="61116at2759"/>
<accession>A0A9N9MT16</accession>
<dbReference type="InterPro" id="IPR007757">
    <property type="entry name" value="MT-A70-like"/>
</dbReference>
<dbReference type="Gene3D" id="3.40.50.150">
    <property type="entry name" value="Vaccinia Virus protein VP39"/>
    <property type="match status" value="1"/>
</dbReference>
<protein>
    <recommendedName>
        <fullName evidence="4">Methyltransferase-like protein 4</fullName>
    </recommendedName>
</protein>
<evidence type="ECO:0000256" key="1">
    <source>
        <dbReference type="PROSITE-ProRule" id="PRU00489"/>
    </source>
</evidence>
<dbReference type="GO" id="GO:0032259">
    <property type="term" value="P:methylation"/>
    <property type="evidence" value="ECO:0007669"/>
    <property type="project" value="InterPro"/>
</dbReference>
<dbReference type="GO" id="GO:0003676">
    <property type="term" value="F:nucleic acid binding"/>
    <property type="evidence" value="ECO:0007669"/>
    <property type="project" value="InterPro"/>
</dbReference>
<evidence type="ECO:0008006" key="4">
    <source>
        <dbReference type="Google" id="ProtNLM"/>
    </source>
</evidence>
<dbReference type="PANTHER" id="PTHR12829">
    <property type="entry name" value="N6-ADENOSINE-METHYLTRANSFERASE"/>
    <property type="match status" value="1"/>
</dbReference>
<dbReference type="AlphaFoldDB" id="A0A9N9MT16"/>
<evidence type="ECO:0000313" key="3">
    <source>
        <dbReference type="Proteomes" id="UP001152799"/>
    </source>
</evidence>
<dbReference type="PANTHER" id="PTHR12829:SF4">
    <property type="entry name" value="N(6)-ADENINE-SPECIFIC METHYLTRANSFERASE METTL4"/>
    <property type="match status" value="1"/>
</dbReference>
<dbReference type="SUPFAM" id="SSF53335">
    <property type="entry name" value="S-adenosyl-L-methionine-dependent methyltransferases"/>
    <property type="match status" value="1"/>
</dbReference>
<dbReference type="PROSITE" id="PS00092">
    <property type="entry name" value="N6_MTASE"/>
    <property type="match status" value="1"/>
</dbReference>
<proteinExistence type="inferred from homology"/>
<sequence length="355" mass="41450">MSILFENHSGTLLSVEAYLNSFLNRNKSIRINGNLFKIYSPYKNLSAVKKKKKTKSLNGEPENIDLRYQEFEKEILEIQNTYSQLLLELRNQQLLTEPLEHHTKNKIALDTADSVYNESGRYLIDDVVGSNIGPLVIKTLQHSKFIIPENCKFLSKNVNEIDKYLSKEQFDLILLDPPWWNKYIRRKKKKSPHDAYKMMYNCDLKEIPVDKLLSNNGIVVVWCTNSFQHLNTLLEDIFPKWKVSFVAKWYWLKITVHGEPICEFSKPPGKQPFEQIIIGCRDLKANNLPRNGKILLSVPSAIHSHKPPLDQVLKAFLPENPRCLEIFARYLLPNWTSYGNEVLRLQHESMYIFNE</sequence>
<dbReference type="Proteomes" id="UP001152799">
    <property type="component" value="Chromosome 5"/>
</dbReference>
<dbReference type="EMBL" id="OU892281">
    <property type="protein sequence ID" value="CAG9769346.1"/>
    <property type="molecule type" value="Genomic_DNA"/>
</dbReference>
<dbReference type="Pfam" id="PF05063">
    <property type="entry name" value="MT-A70"/>
    <property type="match status" value="1"/>
</dbReference>
<dbReference type="PROSITE" id="PS51143">
    <property type="entry name" value="MT_A70"/>
    <property type="match status" value="1"/>
</dbReference>